<keyword evidence="1" id="KW-0732">Signal</keyword>
<protein>
    <recommendedName>
        <fullName evidence="4">Lipoprotein</fullName>
    </recommendedName>
</protein>
<dbReference type="Proteomes" id="UP000184130">
    <property type="component" value="Unassembled WGS sequence"/>
</dbReference>
<feature type="signal peptide" evidence="1">
    <location>
        <begin position="1"/>
        <end position="22"/>
    </location>
</feature>
<organism evidence="2 3">
    <name type="scientific">Xylanibacter ruminicola</name>
    <name type="common">Prevotella ruminicola</name>
    <dbReference type="NCBI Taxonomy" id="839"/>
    <lineage>
        <taxon>Bacteria</taxon>
        <taxon>Pseudomonadati</taxon>
        <taxon>Bacteroidota</taxon>
        <taxon>Bacteroidia</taxon>
        <taxon>Bacteroidales</taxon>
        <taxon>Prevotellaceae</taxon>
        <taxon>Xylanibacter</taxon>
    </lineage>
</organism>
<sequence length="251" mass="27719">MKQISRMFAPASVVLVAMLSIAGCKGDGNGEASNDGIFGEMPAIAIDYGNQAIAVLESAKDLTTIEDLKNFTNKIKELDSTANATVDAALRKLEGKEIPVVFDDNLPVKASKPFIFDMEQSKNEKVVFVGEIENTEEINQLESKFNQHYLSAVYLDKDGNPLCVGGRTTFKPGDYSKRFEKGAKGELKVSLKIEPWNAELLSKAQKVKFASVKDDNFKVVLDSTSNVERRYKEMLKAKEKEAQEAILGKLK</sequence>
<proteinExistence type="predicted"/>
<evidence type="ECO:0000256" key="1">
    <source>
        <dbReference type="SAM" id="SignalP"/>
    </source>
</evidence>
<dbReference type="AlphaFoldDB" id="A0A1M6YTJ9"/>
<evidence type="ECO:0000313" key="2">
    <source>
        <dbReference type="EMBL" id="SHL21382.1"/>
    </source>
</evidence>
<accession>A0A1M6YTJ9</accession>
<gene>
    <name evidence="2" type="ORF">SAMN05216463_13224</name>
</gene>
<feature type="chain" id="PRO_5013020099" description="Lipoprotein" evidence="1">
    <location>
        <begin position="23"/>
        <end position="251"/>
    </location>
</feature>
<dbReference type="EMBL" id="FRBD01000032">
    <property type="protein sequence ID" value="SHL21382.1"/>
    <property type="molecule type" value="Genomic_DNA"/>
</dbReference>
<reference evidence="2 3" key="1">
    <citation type="submission" date="2016-11" db="EMBL/GenBank/DDBJ databases">
        <authorList>
            <person name="Jaros S."/>
            <person name="Januszkiewicz K."/>
            <person name="Wedrychowicz H."/>
        </authorList>
    </citation>
    <scope>NUCLEOTIDE SEQUENCE [LARGE SCALE GENOMIC DNA]</scope>
    <source>
        <strain evidence="2 3">KHT3</strain>
    </source>
</reference>
<evidence type="ECO:0000313" key="3">
    <source>
        <dbReference type="Proteomes" id="UP000184130"/>
    </source>
</evidence>
<dbReference type="RefSeq" id="WP_139261690.1">
    <property type="nucleotide sequence ID" value="NZ_FRBD01000032.1"/>
</dbReference>
<dbReference type="PROSITE" id="PS51257">
    <property type="entry name" value="PROKAR_LIPOPROTEIN"/>
    <property type="match status" value="1"/>
</dbReference>
<name>A0A1M6YTJ9_XYLRU</name>
<evidence type="ECO:0008006" key="4">
    <source>
        <dbReference type="Google" id="ProtNLM"/>
    </source>
</evidence>